<comment type="caution">
    <text evidence="1">The sequence shown here is derived from an EMBL/GenBank/DDBJ whole genome shotgun (WGS) entry which is preliminary data.</text>
</comment>
<reference evidence="1" key="1">
    <citation type="journal article" date="2014" name="Front. Microbiol.">
        <title>High frequency of phylogenetically diverse reductive dehalogenase-homologous genes in deep subseafloor sedimentary metagenomes.</title>
        <authorList>
            <person name="Kawai M."/>
            <person name="Futagami T."/>
            <person name="Toyoda A."/>
            <person name="Takaki Y."/>
            <person name="Nishi S."/>
            <person name="Hori S."/>
            <person name="Arai W."/>
            <person name="Tsubouchi T."/>
            <person name="Morono Y."/>
            <person name="Uchiyama I."/>
            <person name="Ito T."/>
            <person name="Fujiyama A."/>
            <person name="Inagaki F."/>
            <person name="Takami H."/>
        </authorList>
    </citation>
    <scope>NUCLEOTIDE SEQUENCE</scope>
    <source>
        <strain evidence="1">Expedition CK06-06</strain>
    </source>
</reference>
<protein>
    <submittedName>
        <fullName evidence="1">Uncharacterized protein</fullName>
    </submittedName>
</protein>
<proteinExistence type="predicted"/>
<name>X0WHD4_9ZZZZ</name>
<sequence>ENAVMSGLNQAEYPFPGRSRMMTEEAYRIQDTSLYNTEKGISEDRGARFEEPEYATPQAQQINCNYPISKKA</sequence>
<evidence type="ECO:0000313" key="1">
    <source>
        <dbReference type="EMBL" id="GAG12106.1"/>
    </source>
</evidence>
<dbReference type="EMBL" id="BARS01022190">
    <property type="protein sequence ID" value="GAG12106.1"/>
    <property type="molecule type" value="Genomic_DNA"/>
</dbReference>
<feature type="non-terminal residue" evidence="1">
    <location>
        <position position="1"/>
    </location>
</feature>
<gene>
    <name evidence="1" type="ORF">S01H1_35502</name>
</gene>
<accession>X0WHD4</accession>
<organism evidence="1">
    <name type="scientific">marine sediment metagenome</name>
    <dbReference type="NCBI Taxonomy" id="412755"/>
    <lineage>
        <taxon>unclassified sequences</taxon>
        <taxon>metagenomes</taxon>
        <taxon>ecological metagenomes</taxon>
    </lineage>
</organism>
<dbReference type="AlphaFoldDB" id="X0WHD4"/>